<dbReference type="FunFam" id="3.90.950.10:FF:000005">
    <property type="entry name" value="7-methyl-GTP pyrophosphatase"/>
    <property type="match status" value="1"/>
</dbReference>
<evidence type="ECO:0000256" key="4">
    <source>
        <dbReference type="ARBA" id="ARBA00023080"/>
    </source>
</evidence>
<keyword evidence="3" id="KW-0378">Hydrolase</keyword>
<keyword evidence="4" id="KW-0546">Nucleotide metabolism</keyword>
<dbReference type="Gene3D" id="3.90.950.10">
    <property type="match status" value="1"/>
</dbReference>
<reference evidence="5" key="1">
    <citation type="submission" date="2018-06" db="EMBL/GenBank/DDBJ databases">
        <authorList>
            <person name="Zhirakovskaya E."/>
        </authorList>
    </citation>
    <scope>NUCLEOTIDE SEQUENCE</scope>
</reference>
<evidence type="ECO:0000256" key="1">
    <source>
        <dbReference type="ARBA" id="ARBA00004496"/>
    </source>
</evidence>
<name>A0A3B0WES0_9ZZZZ</name>
<dbReference type="AlphaFoldDB" id="A0A3B0WES0"/>
<dbReference type="GO" id="GO:0005737">
    <property type="term" value="C:cytoplasm"/>
    <property type="evidence" value="ECO:0007669"/>
    <property type="project" value="UniProtKB-SubCell"/>
</dbReference>
<dbReference type="InterPro" id="IPR003697">
    <property type="entry name" value="Maf-like"/>
</dbReference>
<dbReference type="PANTHER" id="PTHR43213:SF10">
    <property type="entry name" value="7-METHYL-GTP PYROPHOSPHATASE"/>
    <property type="match status" value="1"/>
</dbReference>
<dbReference type="CDD" id="cd00555">
    <property type="entry name" value="Maf"/>
    <property type="match status" value="1"/>
</dbReference>
<comment type="subcellular location">
    <subcellularLocation>
        <location evidence="1">Cytoplasm</location>
    </subcellularLocation>
</comment>
<keyword evidence="2" id="KW-0963">Cytoplasm</keyword>
<proteinExistence type="inferred from homology"/>
<dbReference type="PANTHER" id="PTHR43213">
    <property type="entry name" value="BIFUNCTIONAL DTTP/UTP PYROPHOSPHATASE/METHYLTRANSFERASE PROTEIN-RELATED"/>
    <property type="match status" value="1"/>
</dbReference>
<dbReference type="Pfam" id="PF02545">
    <property type="entry name" value="Maf"/>
    <property type="match status" value="1"/>
</dbReference>
<organism evidence="5">
    <name type="scientific">hydrothermal vent metagenome</name>
    <dbReference type="NCBI Taxonomy" id="652676"/>
    <lineage>
        <taxon>unclassified sequences</taxon>
        <taxon>metagenomes</taxon>
        <taxon>ecological metagenomes</taxon>
    </lineage>
</organism>
<sequence>MKLVLSSTSPFRKALLEKLHIDFQCDSPDIDETPLENEDVESMVVRLAIEKASVIADRHENALIIGSDQSAVLNGKKLSKPGNFENAFKQLTHASGQKIVFQTGLCLLNSASGNIQSICVPYTVVFKELTPTMIESYLHKEEPYNCAGSFKSEALGIALFERFEGSDPNSLIGLPLIELVNFLGNEGVSILD</sequence>
<dbReference type="HAMAP" id="MF_00528">
    <property type="entry name" value="Maf"/>
    <property type="match status" value="1"/>
</dbReference>
<accession>A0A3B0WES0</accession>
<dbReference type="GO" id="GO:0009117">
    <property type="term" value="P:nucleotide metabolic process"/>
    <property type="evidence" value="ECO:0007669"/>
    <property type="project" value="UniProtKB-KW"/>
</dbReference>
<evidence type="ECO:0000313" key="5">
    <source>
        <dbReference type="EMBL" id="VAW50930.1"/>
    </source>
</evidence>
<gene>
    <name evidence="5" type="ORF">MNBD_GAMMA05-1430</name>
</gene>
<protein>
    <submittedName>
        <fullName evidence="5">FIG146278: Maf/YceF/YhdE family protein</fullName>
    </submittedName>
</protein>
<dbReference type="PIRSF" id="PIRSF006305">
    <property type="entry name" value="Maf"/>
    <property type="match status" value="1"/>
</dbReference>
<dbReference type="InterPro" id="IPR029001">
    <property type="entry name" value="ITPase-like_fam"/>
</dbReference>
<evidence type="ECO:0000256" key="2">
    <source>
        <dbReference type="ARBA" id="ARBA00022490"/>
    </source>
</evidence>
<dbReference type="NCBIfam" id="TIGR00172">
    <property type="entry name" value="maf"/>
    <property type="match status" value="1"/>
</dbReference>
<dbReference type="EMBL" id="UOFE01000009">
    <property type="protein sequence ID" value="VAW50930.1"/>
    <property type="molecule type" value="Genomic_DNA"/>
</dbReference>
<dbReference type="SUPFAM" id="SSF52972">
    <property type="entry name" value="ITPase-like"/>
    <property type="match status" value="1"/>
</dbReference>
<dbReference type="GO" id="GO:0047429">
    <property type="term" value="F:nucleoside triphosphate diphosphatase activity"/>
    <property type="evidence" value="ECO:0007669"/>
    <property type="project" value="InterPro"/>
</dbReference>
<evidence type="ECO:0000256" key="3">
    <source>
        <dbReference type="ARBA" id="ARBA00022801"/>
    </source>
</evidence>